<organism evidence="3 4">
    <name type="scientific">Phrynocephalus forsythii</name>
    <dbReference type="NCBI Taxonomy" id="171643"/>
    <lineage>
        <taxon>Eukaryota</taxon>
        <taxon>Metazoa</taxon>
        <taxon>Chordata</taxon>
        <taxon>Craniata</taxon>
        <taxon>Vertebrata</taxon>
        <taxon>Euteleostomi</taxon>
        <taxon>Lepidosauria</taxon>
        <taxon>Squamata</taxon>
        <taxon>Bifurcata</taxon>
        <taxon>Unidentata</taxon>
        <taxon>Episquamata</taxon>
        <taxon>Toxicofera</taxon>
        <taxon>Iguania</taxon>
        <taxon>Acrodonta</taxon>
        <taxon>Agamidae</taxon>
        <taxon>Agaminae</taxon>
        <taxon>Phrynocephalus</taxon>
    </lineage>
</organism>
<protein>
    <submittedName>
        <fullName evidence="3">Uncharacterized protein</fullName>
    </submittedName>
</protein>
<keyword evidence="2" id="KW-0812">Transmembrane</keyword>
<comment type="caution">
    <text evidence="3">The sequence shown here is derived from an EMBL/GenBank/DDBJ whole genome shotgun (WGS) entry which is preliminary data.</text>
</comment>
<dbReference type="OrthoDB" id="9045314at2759"/>
<evidence type="ECO:0000256" key="1">
    <source>
        <dbReference type="SAM" id="Coils"/>
    </source>
</evidence>
<feature type="transmembrane region" description="Helical" evidence="2">
    <location>
        <begin position="222"/>
        <end position="255"/>
    </location>
</feature>
<feature type="coiled-coil region" evidence="1">
    <location>
        <begin position="182"/>
        <end position="216"/>
    </location>
</feature>
<evidence type="ECO:0000313" key="4">
    <source>
        <dbReference type="Proteomes" id="UP001142489"/>
    </source>
</evidence>
<dbReference type="AlphaFoldDB" id="A0A9Q0XUQ5"/>
<reference evidence="3" key="1">
    <citation type="journal article" date="2023" name="DNA Res.">
        <title>Chromosome-level genome assembly of Phrynocephalus forsythii using third-generation DNA sequencing and Hi-C analysis.</title>
        <authorList>
            <person name="Qi Y."/>
            <person name="Zhao W."/>
            <person name="Zhao Y."/>
            <person name="Niu C."/>
            <person name="Cao S."/>
            <person name="Zhang Y."/>
        </authorList>
    </citation>
    <scope>NUCLEOTIDE SEQUENCE</scope>
    <source>
        <tissue evidence="3">Muscle</tissue>
    </source>
</reference>
<dbReference type="EMBL" id="JAPFRF010000008">
    <property type="protein sequence ID" value="KAJ7324984.1"/>
    <property type="molecule type" value="Genomic_DNA"/>
</dbReference>
<keyword evidence="2" id="KW-1133">Transmembrane helix</keyword>
<evidence type="ECO:0000256" key="2">
    <source>
        <dbReference type="SAM" id="Phobius"/>
    </source>
</evidence>
<feature type="coiled-coil region" evidence="1">
    <location>
        <begin position="97"/>
        <end position="132"/>
    </location>
</feature>
<proteinExistence type="predicted"/>
<name>A0A9Q0XUQ5_9SAUR</name>
<dbReference type="Proteomes" id="UP001142489">
    <property type="component" value="Unassembled WGS sequence"/>
</dbReference>
<keyword evidence="1" id="KW-0175">Coiled coil</keyword>
<keyword evidence="4" id="KW-1185">Reference proteome</keyword>
<gene>
    <name evidence="3" type="ORF">JRQ81_018004</name>
</gene>
<evidence type="ECO:0000313" key="3">
    <source>
        <dbReference type="EMBL" id="KAJ7324984.1"/>
    </source>
</evidence>
<sequence>MSDTKISKTCVAVSAETRNDREIWIAAKGASVFQSKHMNMWLREQINCLINEGNNIKANIWDLQKAIKTIKAELRRIKPVEDRITFLETQIEAVKKNQEEERIAASLEEQYLEKLEKDKENLHLRIIMLSEKSSDLTASKKINQQSYLQLCCHVNKLQREVQECNLICAEEDEVFTKMKHQIRELEGYIKEYQVKVQVLQDREKALQDELSAAMKRNAGVKIAWVFIVLWHFAGILLVILLLVILAAFCILGIYLSNHTMTEAYQKPMWQFLDYYFQPYMQLYSNGILPK</sequence>
<keyword evidence="2" id="KW-0472">Membrane</keyword>
<accession>A0A9Q0XUQ5</accession>